<dbReference type="EMBL" id="CP046244">
    <property type="protein sequence ID" value="QGP91630.1"/>
    <property type="molecule type" value="Genomic_DNA"/>
</dbReference>
<proteinExistence type="inferred from homology"/>
<dbReference type="InterPro" id="IPR004165">
    <property type="entry name" value="CoA_trans_fam_I"/>
</dbReference>
<sequence length="310" mass="34530">MGGFITKGEKIVSLKEAGQIIQDGNIIAVGGALSAREPIALIHEIIRQGKKNLMTIGGAHGLDIDLLCAGGVVGAVQNSFVGFEFDFGLAPNYRRACQSGKVQVRETDCNFTLQQLRAAQYGIPFMPMPRVGGTDILQLHPEFKTITCPFTGEKLTAVPALKPDVAIIHGYKADKRGNVHLTKPYFADVLMATAAEKTIVTVEEVVSEEEIRELGIVIPYYEVTAVVEVPFGAHPTACYPAYAYDRKHIAKYIQLAQEGEEIFRREYLDVFVYGSETQQEYLRRVGDEEHFKRLRAWRQDITSWMEVFGE</sequence>
<evidence type="ECO:0000313" key="3">
    <source>
        <dbReference type="Proteomes" id="UP000425916"/>
    </source>
</evidence>
<dbReference type="AlphaFoldDB" id="A0A6I5ZNX9"/>
<gene>
    <name evidence="2" type="primary">gctA</name>
    <name evidence="2" type="ORF">MGLY_09710</name>
</gene>
<dbReference type="Gene3D" id="3.30.30.40">
    <property type="match status" value="1"/>
</dbReference>
<dbReference type="PANTHER" id="PTHR43293:SF3">
    <property type="entry name" value="CHOLESTEROL RING-CLEAVING HYDROLASE IPDB SUBUNIT"/>
    <property type="match status" value="1"/>
</dbReference>
<dbReference type="Gene3D" id="3.40.1080.10">
    <property type="entry name" value="Glutaconate Coenzyme A-transferase"/>
    <property type="match status" value="1"/>
</dbReference>
<protein>
    <submittedName>
        <fullName evidence="2">Glutaconate CoA-transferase subunit A</fullName>
        <ecNumber evidence="2">2.8.3.12</ecNumber>
    </submittedName>
</protein>
<keyword evidence="2" id="KW-0808">Transferase</keyword>
<comment type="similarity">
    <text evidence="1">Belongs to the 3-oxoacid CoA-transferase subunit B family.</text>
</comment>
<dbReference type="SMART" id="SM00882">
    <property type="entry name" value="CoA_trans"/>
    <property type="match status" value="1"/>
</dbReference>
<dbReference type="EC" id="2.8.3.12" evidence="2"/>
<organism evidence="2 3">
    <name type="scientific">Neomoorella glycerini</name>
    <dbReference type="NCBI Taxonomy" id="55779"/>
    <lineage>
        <taxon>Bacteria</taxon>
        <taxon>Bacillati</taxon>
        <taxon>Bacillota</taxon>
        <taxon>Clostridia</taxon>
        <taxon>Neomoorellales</taxon>
        <taxon>Neomoorellaceae</taxon>
        <taxon>Neomoorella</taxon>
    </lineage>
</organism>
<dbReference type="Pfam" id="PF01144">
    <property type="entry name" value="CoA_trans"/>
    <property type="match status" value="1"/>
</dbReference>
<dbReference type="GO" id="GO:0018730">
    <property type="term" value="F:glutaconate CoA-transferase activity"/>
    <property type="evidence" value="ECO:0007669"/>
    <property type="project" value="UniProtKB-EC"/>
</dbReference>
<accession>A0A6I5ZNX9</accession>
<evidence type="ECO:0000313" key="2">
    <source>
        <dbReference type="EMBL" id="QGP91630.1"/>
    </source>
</evidence>
<evidence type="ECO:0000256" key="1">
    <source>
        <dbReference type="ARBA" id="ARBA00007047"/>
    </source>
</evidence>
<name>A0A6I5ZNX9_9FIRM</name>
<dbReference type="SUPFAM" id="SSF100950">
    <property type="entry name" value="NagB/RpiA/CoA transferase-like"/>
    <property type="match status" value="1"/>
</dbReference>
<dbReference type="InterPro" id="IPR037171">
    <property type="entry name" value="NagB/RpiA_transferase-like"/>
</dbReference>
<keyword evidence="3" id="KW-1185">Reference proteome</keyword>
<dbReference type="Proteomes" id="UP000425916">
    <property type="component" value="Chromosome"/>
</dbReference>
<reference evidence="2 3" key="1">
    <citation type="submission" date="2019-11" db="EMBL/GenBank/DDBJ databases">
        <title>Genome sequence of Moorella glycerini DSM11254.</title>
        <authorList>
            <person name="Poehlein A."/>
            <person name="Boeer T."/>
            <person name="Daniel R."/>
        </authorList>
    </citation>
    <scope>NUCLEOTIDE SEQUENCE [LARGE SCALE GENOMIC DNA]</scope>
    <source>
        <strain evidence="2 3">DSM 11254</strain>
    </source>
</reference>
<dbReference type="PANTHER" id="PTHR43293">
    <property type="entry name" value="ACETATE COA-TRANSFERASE YDIF"/>
    <property type="match status" value="1"/>
</dbReference>